<evidence type="ECO:0000256" key="4">
    <source>
        <dbReference type="PIRSR" id="PIRSR000303-1"/>
    </source>
</evidence>
<dbReference type="AlphaFoldDB" id="A0A497YE52"/>
<dbReference type="GO" id="GO:0004601">
    <property type="term" value="F:peroxidase activity"/>
    <property type="evidence" value="ECO:0007669"/>
    <property type="project" value="UniProtKB-KW"/>
</dbReference>
<evidence type="ECO:0000313" key="7">
    <source>
        <dbReference type="Proteomes" id="UP000280791"/>
    </source>
</evidence>
<dbReference type="InterPro" id="IPR029759">
    <property type="entry name" value="GPX_AS"/>
</dbReference>
<dbReference type="GO" id="GO:0034599">
    <property type="term" value="P:cellular response to oxidative stress"/>
    <property type="evidence" value="ECO:0007669"/>
    <property type="project" value="TreeGrafter"/>
</dbReference>
<dbReference type="SUPFAM" id="SSF52833">
    <property type="entry name" value="Thioredoxin-like"/>
    <property type="match status" value="1"/>
</dbReference>
<dbReference type="CDD" id="cd00340">
    <property type="entry name" value="GSH_Peroxidase"/>
    <property type="match status" value="1"/>
</dbReference>
<dbReference type="InterPro" id="IPR000889">
    <property type="entry name" value="Glutathione_peroxidase"/>
</dbReference>
<proteinExistence type="inferred from homology"/>
<dbReference type="Gene3D" id="3.40.30.10">
    <property type="entry name" value="Glutaredoxin"/>
    <property type="match status" value="1"/>
</dbReference>
<keyword evidence="2 5" id="KW-0575">Peroxidase</keyword>
<dbReference type="PROSITE" id="PS51355">
    <property type="entry name" value="GLUTATHIONE_PEROXID_3"/>
    <property type="match status" value="1"/>
</dbReference>
<dbReference type="FunFam" id="3.40.30.10:FF:000010">
    <property type="entry name" value="Glutathione peroxidase"/>
    <property type="match status" value="1"/>
</dbReference>
<dbReference type="InterPro" id="IPR036249">
    <property type="entry name" value="Thioredoxin-like_sf"/>
</dbReference>
<reference evidence="6 7" key="1">
    <citation type="submission" date="2018-10" db="EMBL/GenBank/DDBJ databases">
        <title>Genomic Encyclopedia of Type Strains, Phase IV (KMG-IV): sequencing the most valuable type-strain genomes for metagenomic binning, comparative biology and taxonomic classification.</title>
        <authorList>
            <person name="Goeker M."/>
        </authorList>
    </citation>
    <scope>NUCLEOTIDE SEQUENCE [LARGE SCALE GENOMIC DNA]</scope>
    <source>
        <strain evidence="6 7">DSM 20549</strain>
    </source>
</reference>
<evidence type="ECO:0000313" key="6">
    <source>
        <dbReference type="EMBL" id="RLJ81153.1"/>
    </source>
</evidence>
<dbReference type="PROSITE" id="PS00460">
    <property type="entry name" value="GLUTATHIONE_PEROXID_1"/>
    <property type="match status" value="1"/>
</dbReference>
<dbReference type="PIRSF" id="PIRSF000303">
    <property type="entry name" value="Glutathion_perox"/>
    <property type="match status" value="1"/>
</dbReference>
<comment type="caution">
    <text evidence="6">The sequence shown here is derived from an EMBL/GenBank/DDBJ whole genome shotgun (WGS) entry which is preliminary data.</text>
</comment>
<name>A0A497YE52_9BACL</name>
<dbReference type="PROSITE" id="PS00763">
    <property type="entry name" value="GLUTATHIONE_PEROXID_2"/>
    <property type="match status" value="1"/>
</dbReference>
<feature type="active site" evidence="4">
    <location>
        <position position="38"/>
    </location>
</feature>
<dbReference type="PRINTS" id="PR01011">
    <property type="entry name" value="GLUTPROXDASE"/>
</dbReference>
<comment type="similarity">
    <text evidence="1 5">Belongs to the glutathione peroxidase family.</text>
</comment>
<dbReference type="PANTHER" id="PTHR11592:SF78">
    <property type="entry name" value="GLUTATHIONE PEROXIDASE"/>
    <property type="match status" value="1"/>
</dbReference>
<keyword evidence="3 5" id="KW-0560">Oxidoreductase</keyword>
<evidence type="ECO:0000256" key="3">
    <source>
        <dbReference type="ARBA" id="ARBA00023002"/>
    </source>
</evidence>
<organism evidence="6 7">
    <name type="scientific">Planococcus citreus</name>
    <dbReference type="NCBI Taxonomy" id="1373"/>
    <lineage>
        <taxon>Bacteria</taxon>
        <taxon>Bacillati</taxon>
        <taxon>Bacillota</taxon>
        <taxon>Bacilli</taxon>
        <taxon>Bacillales</taxon>
        <taxon>Caryophanaceae</taxon>
        <taxon>Planococcus</taxon>
    </lineage>
</organism>
<evidence type="ECO:0000256" key="1">
    <source>
        <dbReference type="ARBA" id="ARBA00006926"/>
    </source>
</evidence>
<dbReference type="InterPro" id="IPR029760">
    <property type="entry name" value="GPX_CS"/>
</dbReference>
<dbReference type="EMBL" id="RCCP01000012">
    <property type="protein sequence ID" value="RLJ81153.1"/>
    <property type="molecule type" value="Genomic_DNA"/>
</dbReference>
<keyword evidence="7" id="KW-1185">Reference proteome</keyword>
<dbReference type="Proteomes" id="UP000280791">
    <property type="component" value="Unassembled WGS sequence"/>
</dbReference>
<dbReference type="PANTHER" id="PTHR11592">
    <property type="entry name" value="GLUTATHIONE PEROXIDASE"/>
    <property type="match status" value="1"/>
</dbReference>
<dbReference type="Pfam" id="PF00255">
    <property type="entry name" value="GSHPx"/>
    <property type="match status" value="1"/>
</dbReference>
<sequence>MKMSNLYTYEVKQADGNMEQLENFKGKPLVIVNTASKCGLTPQFEGLQHLYEKYKDQGLEILGFPSGQFNDQEFHTQKETQEFCRKNYGVSFPVFSKIDVNGELADPLFKYLTSWGTNDVSGEIKWNFTKFLIDRQGTIIQRYEPQVEPEQMEKDIQKIL</sequence>
<evidence type="ECO:0000256" key="5">
    <source>
        <dbReference type="RuleBase" id="RU000499"/>
    </source>
</evidence>
<gene>
    <name evidence="6" type="ORF">DFR62_3540</name>
</gene>
<protein>
    <recommendedName>
        <fullName evidence="5">Glutathione peroxidase</fullName>
    </recommendedName>
</protein>
<evidence type="ECO:0000256" key="2">
    <source>
        <dbReference type="ARBA" id="ARBA00022559"/>
    </source>
</evidence>
<accession>A0A497YE52</accession>